<dbReference type="InParanoid" id="A0A0D2X1B2"/>
<dbReference type="Pfam" id="PF14724">
    <property type="entry name" value="mit_SMPDase"/>
    <property type="match status" value="1"/>
</dbReference>
<evidence type="ECO:0000313" key="8">
    <source>
        <dbReference type="Proteomes" id="UP000008743"/>
    </source>
</evidence>
<dbReference type="GO" id="GO:0016020">
    <property type="term" value="C:membrane"/>
    <property type="evidence" value="ECO:0007669"/>
    <property type="project" value="UniProtKB-SubCell"/>
</dbReference>
<sequence length="1141" mass="123278">MSLHGGVGSPASPPFQSPRRVTFAEQPSSSSSAAQDRAGSSSSSSSSSGSSSKGSMSPAARSSASSPLPASHLLSGGGVSPAGSMRGGFGVTGFSQADGQPGVPGSAGAATRVPSTKRAASAGSVSRVQDALLDAMTKPVTIEDRCTQVNKQLEHLRTSDDFQAFAQMLPLLLRAVFQDWIHGISKKEDRQALESLLCVRGKLFELMRRLQADDFVRIDLARALLPRGLQMADTSSTQQSRSATVKSDSAATTVDYYTFPWDVNVTGSGAASTAGGNAPGAPLSALPLGQRGSRAMNIQLGAAATGRLGSDASASGDKSPLASSNTTLFCTTQRVSLGVLEYYMCCFASCVLENRSAKREYFGNQKSGSSRQESRGAFQSLVCDYLEYFLPIKNSAAAAATAADERESTDDQSNSNSSSSSLKSGFLSSFGFGAESDPNNSTDAPSLRHHPTLALSEMFVRVVLIHWLRDQRYDRLSLGMSSFTDDLAASCSDLHAAPGSPLVGIRKPYASNSAELQHAAPAWFQTQCLYLVTKHILAFRFASNCGASYWSTESSGTCVFLPRRSNLPSHAAQHAELAPLTMQLLAAPLFHFVRFILLVTRSPVDSLFFTAVKLWLAFIQPWGSAAAVEEKESGNALLFDLTQSPQAAIWHRFVEDHYLFYTDLSFIFLQRATHFKPLSQTNELRYLYIYARAFATTGLSKWILDAEQTLVPLLDSVSRTATRGLVVAASSFSSSSSSSGLAFSSSSLSSPGATRRGLTSWRLPPRFRKAGVDEDVTQDDSALRSPDVTNLSFASRQNSPVRGNHRSSVMGGARFGAFVLQQQEQHQLELGRQLRDRIESLVFASATSPPQFTYFPMLIDAHHTADVFTALGIVLEQSWTTHRKLAAIAHPSKSKRLLGVDPSAVEAVPVVGALSRTMRGLYARMFSPVFSKGKSGTEERSLDMADATLVFLEQFFDLTEVHSEMPEDDADTPVITRVKPLSSYDDIRQPIREFEIAVLVRWLVRLSEWIDAKVPQEWTFLRSPTATGPVINLRPLGSITFYVRLAIILLVAGTVFFMVSGAVHLATAPAPAQSAEDTMVQRYRDVFKTLQPMTRNIARLNLPELQNLLGDVSSKIRDSGLADAAKPTAQAVQQDYLVVGV</sequence>
<feature type="compositionally biased region" description="Low complexity" evidence="5">
    <location>
        <begin position="28"/>
        <end position="74"/>
    </location>
</feature>
<evidence type="ECO:0000256" key="3">
    <source>
        <dbReference type="ARBA" id="ARBA00022989"/>
    </source>
</evidence>
<keyword evidence="8" id="KW-1185">Reference proteome</keyword>
<dbReference type="GO" id="GO:0006685">
    <property type="term" value="P:sphingomyelin catabolic process"/>
    <property type="evidence" value="ECO:0007669"/>
    <property type="project" value="TreeGrafter"/>
</dbReference>
<evidence type="ECO:0000256" key="2">
    <source>
        <dbReference type="ARBA" id="ARBA00022692"/>
    </source>
</evidence>
<dbReference type="Proteomes" id="UP000008743">
    <property type="component" value="Unassembled WGS sequence"/>
</dbReference>
<dbReference type="AlphaFoldDB" id="A0A0D2X1B2"/>
<keyword evidence="3 6" id="KW-1133">Transmembrane helix</keyword>
<dbReference type="STRING" id="595528.A0A0D2X1B2"/>
<feature type="region of interest" description="Disordered" evidence="5">
    <location>
        <begin position="403"/>
        <end position="422"/>
    </location>
</feature>
<dbReference type="InterPro" id="IPR024129">
    <property type="entry name" value="Sphingomy_SMPD4"/>
</dbReference>
<feature type="region of interest" description="Disordered" evidence="5">
    <location>
        <begin position="1"/>
        <end position="124"/>
    </location>
</feature>
<comment type="subcellular location">
    <subcellularLocation>
        <location evidence="1">Membrane</location>
        <topology evidence="1">Single-pass membrane protein</topology>
    </subcellularLocation>
</comment>
<dbReference type="PANTHER" id="PTHR12988">
    <property type="entry name" value="SPHINGOMYELIN PHOSPHODIESTERASE 4"/>
    <property type="match status" value="1"/>
</dbReference>
<name>A0A0D2X1B2_CAPO3</name>
<evidence type="ECO:0000256" key="1">
    <source>
        <dbReference type="ARBA" id="ARBA00004167"/>
    </source>
</evidence>
<feature type="compositionally biased region" description="Low complexity" evidence="5">
    <location>
        <begin position="413"/>
        <end position="422"/>
    </location>
</feature>
<organism evidence="7 8">
    <name type="scientific">Capsaspora owczarzaki (strain ATCC 30864)</name>
    <dbReference type="NCBI Taxonomy" id="595528"/>
    <lineage>
        <taxon>Eukaryota</taxon>
        <taxon>Filasterea</taxon>
        <taxon>Capsaspora</taxon>
    </lineage>
</organism>
<evidence type="ECO:0000256" key="6">
    <source>
        <dbReference type="SAM" id="Phobius"/>
    </source>
</evidence>
<feature type="compositionally biased region" description="Gly residues" evidence="5">
    <location>
        <begin position="75"/>
        <end position="91"/>
    </location>
</feature>
<evidence type="ECO:0000313" key="7">
    <source>
        <dbReference type="EMBL" id="KJE90504.1"/>
    </source>
</evidence>
<keyword evidence="2 6" id="KW-0812">Transmembrane</keyword>
<proteinExistence type="predicted"/>
<feature type="compositionally biased region" description="Low complexity" evidence="5">
    <location>
        <begin position="733"/>
        <end position="750"/>
    </location>
</feature>
<dbReference type="EMBL" id="KE346361">
    <property type="protein sequence ID" value="KJE90504.1"/>
    <property type="molecule type" value="Genomic_DNA"/>
</dbReference>
<dbReference type="GO" id="GO:0046475">
    <property type="term" value="P:glycerophospholipid catabolic process"/>
    <property type="evidence" value="ECO:0007669"/>
    <property type="project" value="TreeGrafter"/>
</dbReference>
<feature type="region of interest" description="Disordered" evidence="5">
    <location>
        <begin position="733"/>
        <end position="759"/>
    </location>
</feature>
<reference evidence="8" key="1">
    <citation type="submission" date="2011-02" db="EMBL/GenBank/DDBJ databases">
        <title>The Genome Sequence of Capsaspora owczarzaki ATCC 30864.</title>
        <authorList>
            <person name="Russ C."/>
            <person name="Cuomo C."/>
            <person name="Burger G."/>
            <person name="Gray M.W."/>
            <person name="Holland P.W.H."/>
            <person name="King N."/>
            <person name="Lang F.B.F."/>
            <person name="Roger A.J."/>
            <person name="Ruiz-Trillo I."/>
            <person name="Young S.K."/>
            <person name="Zeng Q."/>
            <person name="Gargeya S."/>
            <person name="Alvarado L."/>
            <person name="Berlin A."/>
            <person name="Chapman S.B."/>
            <person name="Chen Z."/>
            <person name="Freedman E."/>
            <person name="Gellesch M."/>
            <person name="Goldberg J."/>
            <person name="Griggs A."/>
            <person name="Gujja S."/>
            <person name="Heilman E."/>
            <person name="Heiman D."/>
            <person name="Howarth C."/>
            <person name="Mehta T."/>
            <person name="Neiman D."/>
            <person name="Pearson M."/>
            <person name="Roberts A."/>
            <person name="Saif S."/>
            <person name="Shea T."/>
            <person name="Shenoy N."/>
            <person name="Sisk P."/>
            <person name="Stolte C."/>
            <person name="Sykes S."/>
            <person name="White J."/>
            <person name="Yandava C."/>
            <person name="Haas B."/>
            <person name="Nusbaum C."/>
            <person name="Birren B."/>
        </authorList>
    </citation>
    <scope>NUCLEOTIDE SEQUENCE</scope>
    <source>
        <strain evidence="8">ATCC 30864</strain>
    </source>
</reference>
<dbReference type="RefSeq" id="XP_004364682.1">
    <property type="nucleotide sequence ID" value="XM_004364625.2"/>
</dbReference>
<protein>
    <recommendedName>
        <fullName evidence="9">Sphingomyelin phosphodiesterase 4</fullName>
    </recommendedName>
</protein>
<accession>A0A0D2X1B2</accession>
<keyword evidence="4 6" id="KW-0472">Membrane</keyword>
<dbReference type="GO" id="GO:0046513">
    <property type="term" value="P:ceramide biosynthetic process"/>
    <property type="evidence" value="ECO:0007669"/>
    <property type="project" value="TreeGrafter"/>
</dbReference>
<feature type="transmembrane region" description="Helical" evidence="6">
    <location>
        <begin position="1041"/>
        <end position="1063"/>
    </location>
</feature>
<evidence type="ECO:0000256" key="5">
    <source>
        <dbReference type="SAM" id="MobiDB-lite"/>
    </source>
</evidence>
<evidence type="ECO:0000256" key="4">
    <source>
        <dbReference type="ARBA" id="ARBA00023136"/>
    </source>
</evidence>
<dbReference type="PANTHER" id="PTHR12988:SF6">
    <property type="entry name" value="SPHINGOMYELIN PHOSPHODIESTERASE 4"/>
    <property type="match status" value="1"/>
</dbReference>
<evidence type="ECO:0008006" key="9">
    <source>
        <dbReference type="Google" id="ProtNLM"/>
    </source>
</evidence>
<dbReference type="GO" id="GO:0050290">
    <property type="term" value="F:sphingomyelin phosphodiesterase D activity"/>
    <property type="evidence" value="ECO:0007669"/>
    <property type="project" value="InterPro"/>
</dbReference>
<gene>
    <name evidence="7" type="ORF">CAOG_001814</name>
</gene>